<dbReference type="InterPro" id="IPR011256">
    <property type="entry name" value="Reg_factor_effector_dom_sf"/>
</dbReference>
<dbReference type="InterPro" id="IPR029442">
    <property type="entry name" value="GyrI-like"/>
</dbReference>
<dbReference type="Pfam" id="PF06445">
    <property type="entry name" value="GyrI-like"/>
    <property type="match status" value="1"/>
</dbReference>
<dbReference type="EMBL" id="JAQQKV010000002">
    <property type="protein sequence ID" value="MDC7676897.1"/>
    <property type="molecule type" value="Genomic_DNA"/>
</dbReference>
<evidence type="ECO:0000313" key="3">
    <source>
        <dbReference type="EMBL" id="MDC7676897.1"/>
    </source>
</evidence>
<dbReference type="Gene3D" id="3.20.80.10">
    <property type="entry name" value="Regulatory factor, effector binding domain"/>
    <property type="match status" value="1"/>
</dbReference>
<feature type="domain" description="AraC effector-binding" evidence="2">
    <location>
        <begin position="3"/>
        <end position="153"/>
    </location>
</feature>
<dbReference type="RefSeq" id="WP_272745212.1">
    <property type="nucleotide sequence ID" value="NZ_JAQQKV010000002.1"/>
</dbReference>
<dbReference type="Proteomes" id="UP001218579">
    <property type="component" value="Unassembled WGS sequence"/>
</dbReference>
<protein>
    <submittedName>
        <fullName evidence="3">GyrI-like domain-containing protein</fullName>
    </submittedName>
</protein>
<evidence type="ECO:0000256" key="1">
    <source>
        <dbReference type="SAM" id="MobiDB-lite"/>
    </source>
</evidence>
<gene>
    <name evidence="3" type="ORF">PQU98_12190</name>
</gene>
<evidence type="ECO:0000313" key="4">
    <source>
        <dbReference type="Proteomes" id="UP001218579"/>
    </source>
</evidence>
<proteinExistence type="predicted"/>
<name>A0ABT5HKX8_9CAUL</name>
<comment type="caution">
    <text evidence="3">The sequence shown here is derived from an EMBL/GenBank/DDBJ whole genome shotgun (WGS) entry which is preliminary data.</text>
</comment>
<organism evidence="3 4">
    <name type="scientific">Asticcacaulis machinosus</name>
    <dbReference type="NCBI Taxonomy" id="2984211"/>
    <lineage>
        <taxon>Bacteria</taxon>
        <taxon>Pseudomonadati</taxon>
        <taxon>Pseudomonadota</taxon>
        <taxon>Alphaproteobacteria</taxon>
        <taxon>Caulobacterales</taxon>
        <taxon>Caulobacteraceae</taxon>
        <taxon>Asticcacaulis</taxon>
    </lineage>
</organism>
<dbReference type="SMART" id="SM00871">
    <property type="entry name" value="AraC_E_bind"/>
    <property type="match status" value="1"/>
</dbReference>
<sequence>MIDTPVIVHTHRQPTAVIHLTIPRDQIQVVMGPAIQEVMGVVGAEGIIPQDALFAYHLTMSPDVFDFEVGVPVAELIAPNGRVIPSHLPAAKAARTVYHGPYEGLAEAWGKFDQWVADNGYEPVGDLWEVYQAGPETGDDSSKWRTELNRPVK</sequence>
<feature type="compositionally biased region" description="Basic and acidic residues" evidence="1">
    <location>
        <begin position="140"/>
        <end position="153"/>
    </location>
</feature>
<accession>A0ABT5HKX8</accession>
<feature type="region of interest" description="Disordered" evidence="1">
    <location>
        <begin position="134"/>
        <end position="153"/>
    </location>
</feature>
<dbReference type="InterPro" id="IPR010499">
    <property type="entry name" value="AraC_E-bd"/>
</dbReference>
<keyword evidence="4" id="KW-1185">Reference proteome</keyword>
<reference evidence="3 4" key="1">
    <citation type="submission" date="2023-01" db="EMBL/GenBank/DDBJ databases">
        <title>Novel species of the genus Asticcacaulis isolated from rivers.</title>
        <authorList>
            <person name="Lu H."/>
        </authorList>
    </citation>
    <scope>NUCLEOTIDE SEQUENCE [LARGE SCALE GENOMIC DNA]</scope>
    <source>
        <strain evidence="3 4">LKC15W</strain>
    </source>
</reference>
<evidence type="ECO:0000259" key="2">
    <source>
        <dbReference type="SMART" id="SM00871"/>
    </source>
</evidence>
<dbReference type="SUPFAM" id="SSF55136">
    <property type="entry name" value="Probable bacterial effector-binding domain"/>
    <property type="match status" value="1"/>
</dbReference>